<reference evidence="1" key="1">
    <citation type="journal article" date="2015" name="Nature">
        <title>Complex archaea that bridge the gap between prokaryotes and eukaryotes.</title>
        <authorList>
            <person name="Spang A."/>
            <person name="Saw J.H."/>
            <person name="Jorgensen S.L."/>
            <person name="Zaremba-Niedzwiedzka K."/>
            <person name="Martijn J."/>
            <person name="Lind A.E."/>
            <person name="van Eijk R."/>
            <person name="Schleper C."/>
            <person name="Guy L."/>
            <person name="Ettema T.J."/>
        </authorList>
    </citation>
    <scope>NUCLEOTIDE SEQUENCE</scope>
</reference>
<name>A0A0F9BK12_9ZZZZ</name>
<dbReference type="EMBL" id="LAZR01037433">
    <property type="protein sequence ID" value="KKL22219.1"/>
    <property type="molecule type" value="Genomic_DNA"/>
</dbReference>
<comment type="caution">
    <text evidence="1">The sequence shown here is derived from an EMBL/GenBank/DDBJ whole genome shotgun (WGS) entry which is preliminary data.</text>
</comment>
<proteinExistence type="predicted"/>
<accession>A0A0F9BK12</accession>
<gene>
    <name evidence="1" type="ORF">LCGC14_2437640</name>
</gene>
<evidence type="ECO:0000313" key="1">
    <source>
        <dbReference type="EMBL" id="KKL22219.1"/>
    </source>
</evidence>
<organism evidence="1">
    <name type="scientific">marine sediment metagenome</name>
    <dbReference type="NCBI Taxonomy" id="412755"/>
    <lineage>
        <taxon>unclassified sequences</taxon>
        <taxon>metagenomes</taxon>
        <taxon>ecological metagenomes</taxon>
    </lineage>
</organism>
<sequence length="133" mass="15044">MWKRKKERIPSKNYCIICGRNTNDKKFPTENWGNQFFSCQICKKVWCASCMGQVKGRGPSKIFNQGKKGKVNCPDCGNFAAMVKLPTNLPFSQSQKVISTNSEGYAKKKICQFCHESIPKNSTFCNICGVKQD</sequence>
<dbReference type="AlphaFoldDB" id="A0A0F9BK12"/>
<protein>
    <submittedName>
        <fullName evidence="1">Uncharacterized protein</fullName>
    </submittedName>
</protein>